<evidence type="ECO:0000259" key="6">
    <source>
        <dbReference type="PROSITE" id="PS50072"/>
    </source>
</evidence>
<dbReference type="GO" id="GO:0003755">
    <property type="term" value="F:peptidyl-prolyl cis-trans isomerase activity"/>
    <property type="evidence" value="ECO:0007669"/>
    <property type="project" value="UniProtKB-UniRule"/>
</dbReference>
<keyword evidence="3 5" id="KW-0697">Rotamase</keyword>
<dbReference type="Gene3D" id="2.40.100.10">
    <property type="entry name" value="Cyclophilin-like"/>
    <property type="match status" value="1"/>
</dbReference>
<dbReference type="PANTHER" id="PTHR45625">
    <property type="entry name" value="PEPTIDYL-PROLYL CIS-TRANS ISOMERASE-RELATED"/>
    <property type="match status" value="1"/>
</dbReference>
<dbReference type="OrthoDB" id="9807797at2"/>
<dbReference type="PIRSF" id="PIRSF001467">
    <property type="entry name" value="Peptidylpro_ismrse"/>
    <property type="match status" value="1"/>
</dbReference>
<feature type="signal peptide" evidence="5">
    <location>
        <begin position="1"/>
        <end position="20"/>
    </location>
</feature>
<dbReference type="InterPro" id="IPR002130">
    <property type="entry name" value="Cyclophilin-type_PPIase_dom"/>
</dbReference>
<dbReference type="PROSITE" id="PS50072">
    <property type="entry name" value="CSA_PPIASE_2"/>
    <property type="match status" value="1"/>
</dbReference>
<evidence type="ECO:0000256" key="5">
    <source>
        <dbReference type="RuleBase" id="RU363019"/>
    </source>
</evidence>
<keyword evidence="4 5" id="KW-0413">Isomerase</keyword>
<comment type="function">
    <text evidence="1 5">PPIases accelerate the folding of proteins. It catalyzes the cis-trans isomerization of proline imidic peptide bonds in oligopeptides.</text>
</comment>
<dbReference type="STRING" id="388280.SAMN04488057_10797"/>
<dbReference type="EC" id="5.2.1.8" evidence="5"/>
<dbReference type="Proteomes" id="UP000184513">
    <property type="component" value="Unassembled WGS sequence"/>
</dbReference>
<dbReference type="InterPro" id="IPR029000">
    <property type="entry name" value="Cyclophilin-like_dom_sf"/>
</dbReference>
<evidence type="ECO:0000313" key="7">
    <source>
        <dbReference type="EMBL" id="SHN12584.1"/>
    </source>
</evidence>
<proteinExistence type="inferred from homology"/>
<dbReference type="InterPro" id="IPR044666">
    <property type="entry name" value="Cyclophilin_A-like"/>
</dbReference>
<name>A0A1M7P7D6_9BACT</name>
<evidence type="ECO:0000256" key="4">
    <source>
        <dbReference type="ARBA" id="ARBA00023235"/>
    </source>
</evidence>
<feature type="chain" id="PRO_5011817446" description="Peptidyl-prolyl cis-trans isomerase" evidence="5">
    <location>
        <begin position="21"/>
        <end position="193"/>
    </location>
</feature>
<dbReference type="SUPFAM" id="SSF50891">
    <property type="entry name" value="Cyclophilin-like"/>
    <property type="match status" value="1"/>
</dbReference>
<keyword evidence="5" id="KW-0732">Signal</keyword>
<dbReference type="EMBL" id="FRCY01000007">
    <property type="protein sequence ID" value="SHN12584.1"/>
    <property type="molecule type" value="Genomic_DNA"/>
</dbReference>
<sequence>MLKLAHCFLLMYFAYSNVFAQMAQEYRIVTDMGNIDIELYSDQAPETVANFLRYLSNGFYNDTDFYRVCTPENEAGREIKIQVIQGGMVSEKKLFPPIDLETTQKTGLRHQNGTISMARSGPHTAQSSFFICIGDQPELDYGGMRNPDGQGFAAFGKVVRGMDLVKQIQVMENTEQYLQKPVAIRQIKPLENP</sequence>
<evidence type="ECO:0000256" key="3">
    <source>
        <dbReference type="ARBA" id="ARBA00023110"/>
    </source>
</evidence>
<evidence type="ECO:0000256" key="2">
    <source>
        <dbReference type="ARBA" id="ARBA00007365"/>
    </source>
</evidence>
<keyword evidence="8" id="KW-1185">Reference proteome</keyword>
<dbReference type="PANTHER" id="PTHR45625:SF4">
    <property type="entry name" value="PEPTIDYLPROLYL ISOMERASE DOMAIN AND WD REPEAT-CONTAINING PROTEIN 1"/>
    <property type="match status" value="1"/>
</dbReference>
<reference evidence="7 8" key="1">
    <citation type="submission" date="2016-11" db="EMBL/GenBank/DDBJ databases">
        <authorList>
            <person name="Jaros S."/>
            <person name="Januszkiewicz K."/>
            <person name="Wedrychowicz H."/>
        </authorList>
    </citation>
    <scope>NUCLEOTIDE SEQUENCE [LARGE SCALE GENOMIC DNA]</scope>
    <source>
        <strain evidence="7 8">CGMCC 1.6102</strain>
    </source>
</reference>
<organism evidence="7 8">
    <name type="scientific">Cyclobacterium lianum</name>
    <dbReference type="NCBI Taxonomy" id="388280"/>
    <lineage>
        <taxon>Bacteria</taxon>
        <taxon>Pseudomonadati</taxon>
        <taxon>Bacteroidota</taxon>
        <taxon>Cytophagia</taxon>
        <taxon>Cytophagales</taxon>
        <taxon>Cyclobacteriaceae</taxon>
        <taxon>Cyclobacterium</taxon>
    </lineage>
</organism>
<dbReference type="RefSeq" id="WP_073095011.1">
    <property type="nucleotide sequence ID" value="NZ_FRCY01000007.1"/>
</dbReference>
<comment type="catalytic activity">
    <reaction evidence="5">
        <text>[protein]-peptidylproline (omega=180) = [protein]-peptidylproline (omega=0)</text>
        <dbReference type="Rhea" id="RHEA:16237"/>
        <dbReference type="Rhea" id="RHEA-COMP:10747"/>
        <dbReference type="Rhea" id="RHEA-COMP:10748"/>
        <dbReference type="ChEBI" id="CHEBI:83833"/>
        <dbReference type="ChEBI" id="CHEBI:83834"/>
        <dbReference type="EC" id="5.2.1.8"/>
    </reaction>
</comment>
<evidence type="ECO:0000313" key="8">
    <source>
        <dbReference type="Proteomes" id="UP000184513"/>
    </source>
</evidence>
<feature type="domain" description="PPIase cyclophilin-type" evidence="6">
    <location>
        <begin position="30"/>
        <end position="181"/>
    </location>
</feature>
<gene>
    <name evidence="7" type="ORF">SAMN04488057_10797</name>
</gene>
<dbReference type="CDD" id="cd00317">
    <property type="entry name" value="cyclophilin"/>
    <property type="match status" value="1"/>
</dbReference>
<dbReference type="InterPro" id="IPR024936">
    <property type="entry name" value="Cyclophilin-type_PPIase"/>
</dbReference>
<accession>A0A1M7P7D6</accession>
<dbReference type="Pfam" id="PF00160">
    <property type="entry name" value="Pro_isomerase"/>
    <property type="match status" value="1"/>
</dbReference>
<evidence type="ECO:0000256" key="1">
    <source>
        <dbReference type="ARBA" id="ARBA00002388"/>
    </source>
</evidence>
<comment type="similarity">
    <text evidence="2 5">Belongs to the cyclophilin-type PPIase family.</text>
</comment>
<dbReference type="AlphaFoldDB" id="A0A1M7P7D6"/>
<protein>
    <recommendedName>
        <fullName evidence="5">Peptidyl-prolyl cis-trans isomerase</fullName>
        <shortName evidence="5">PPIase</shortName>
        <ecNumber evidence="5">5.2.1.8</ecNumber>
    </recommendedName>
</protein>
<dbReference type="PRINTS" id="PR00153">
    <property type="entry name" value="CSAPPISMRASE"/>
</dbReference>